<name>A0A2M6WPW0_9BACT</name>
<protein>
    <recommendedName>
        <fullName evidence="1">Glycosyl transferase family 1 domain-containing protein</fullName>
    </recommendedName>
</protein>
<evidence type="ECO:0000313" key="2">
    <source>
        <dbReference type="EMBL" id="PIT94776.1"/>
    </source>
</evidence>
<dbReference type="InterPro" id="IPR050194">
    <property type="entry name" value="Glycosyltransferase_grp1"/>
</dbReference>
<feature type="domain" description="Glycosyl transferase family 1" evidence="1">
    <location>
        <begin position="15"/>
        <end position="133"/>
    </location>
</feature>
<dbReference type="SUPFAM" id="SSF53756">
    <property type="entry name" value="UDP-Glycosyltransferase/glycogen phosphorylase"/>
    <property type="match status" value="1"/>
</dbReference>
<dbReference type="Pfam" id="PF00534">
    <property type="entry name" value="Glycos_transf_1"/>
    <property type="match status" value="1"/>
</dbReference>
<evidence type="ECO:0000313" key="3">
    <source>
        <dbReference type="Proteomes" id="UP000228964"/>
    </source>
</evidence>
<evidence type="ECO:0000259" key="1">
    <source>
        <dbReference type="Pfam" id="PF00534"/>
    </source>
</evidence>
<gene>
    <name evidence="2" type="ORF">COT96_02700</name>
</gene>
<organism evidence="2 3">
    <name type="scientific">Candidatus Falkowbacteria bacterium CG10_big_fil_rev_8_21_14_0_10_38_22</name>
    <dbReference type="NCBI Taxonomy" id="1974564"/>
    <lineage>
        <taxon>Bacteria</taxon>
        <taxon>Candidatus Falkowiibacteriota</taxon>
    </lineage>
</organism>
<dbReference type="Gene3D" id="3.40.50.2000">
    <property type="entry name" value="Glycogen Phosphorylase B"/>
    <property type="match status" value="1"/>
</dbReference>
<sequence>MPHALLIKNIKISEGAKGKYILYYGRLSQEKGIGDLIKAFSLLGAGTKLYILGDGPMQKDLSLLVKQLGIFQEVKFISHKTGDELWQIVNGAEFIVMPSRWYENAPYGVLEAMALGKIVICPDLGGLTEIIQD</sequence>
<dbReference type="PANTHER" id="PTHR45947">
    <property type="entry name" value="SULFOQUINOVOSYL TRANSFERASE SQD2"/>
    <property type="match status" value="1"/>
</dbReference>
<reference evidence="3" key="1">
    <citation type="submission" date="2017-09" db="EMBL/GenBank/DDBJ databases">
        <title>Depth-based differentiation of microbial function through sediment-hosted aquifers and enrichment of novel symbionts in the deep terrestrial subsurface.</title>
        <authorList>
            <person name="Probst A.J."/>
            <person name="Ladd B."/>
            <person name="Jarett J.K."/>
            <person name="Geller-Mcgrath D.E."/>
            <person name="Sieber C.M.K."/>
            <person name="Emerson J.B."/>
            <person name="Anantharaman K."/>
            <person name="Thomas B.C."/>
            <person name="Malmstrom R."/>
            <person name="Stieglmeier M."/>
            <person name="Klingl A."/>
            <person name="Woyke T."/>
            <person name="Ryan C.M."/>
            <person name="Banfield J.F."/>
        </authorList>
    </citation>
    <scope>NUCLEOTIDE SEQUENCE [LARGE SCALE GENOMIC DNA]</scope>
</reference>
<comment type="caution">
    <text evidence="2">The sequence shown here is derived from an EMBL/GenBank/DDBJ whole genome shotgun (WGS) entry which is preliminary data.</text>
</comment>
<dbReference type="CDD" id="cd03801">
    <property type="entry name" value="GT4_PimA-like"/>
    <property type="match status" value="1"/>
</dbReference>
<dbReference type="AlphaFoldDB" id="A0A2M6WPW0"/>
<proteinExistence type="predicted"/>
<dbReference type="Proteomes" id="UP000228964">
    <property type="component" value="Unassembled WGS sequence"/>
</dbReference>
<dbReference type="GO" id="GO:0016757">
    <property type="term" value="F:glycosyltransferase activity"/>
    <property type="evidence" value="ECO:0007669"/>
    <property type="project" value="InterPro"/>
</dbReference>
<accession>A0A2M6WPW0</accession>
<dbReference type="InterPro" id="IPR001296">
    <property type="entry name" value="Glyco_trans_1"/>
</dbReference>
<feature type="non-terminal residue" evidence="2">
    <location>
        <position position="133"/>
    </location>
</feature>
<dbReference type="PANTHER" id="PTHR45947:SF3">
    <property type="entry name" value="SULFOQUINOVOSYL TRANSFERASE SQD2"/>
    <property type="match status" value="1"/>
</dbReference>
<dbReference type="EMBL" id="PFAO01000067">
    <property type="protein sequence ID" value="PIT94776.1"/>
    <property type="molecule type" value="Genomic_DNA"/>
</dbReference>